<gene>
    <name evidence="2" type="ORF">A8L59_16365</name>
</gene>
<name>A0AAC9C0T2_9PSED</name>
<dbReference type="EMBL" id="CP015852">
    <property type="protein sequence ID" value="ANI00983.1"/>
    <property type="molecule type" value="Genomic_DNA"/>
</dbReference>
<evidence type="ECO:0000256" key="1">
    <source>
        <dbReference type="SAM" id="MobiDB-lite"/>
    </source>
</evidence>
<reference evidence="2 3" key="1">
    <citation type="submission" date="2016-05" db="EMBL/GenBank/DDBJ databases">
        <authorList>
            <person name="Wang S."/>
            <person name="Zhu B."/>
        </authorList>
    </citation>
    <scope>NUCLEOTIDE SEQUENCE [LARGE SCALE GENOMIC DNA]</scope>
    <source>
        <strain evidence="2 3">CRS05-R5</strain>
    </source>
</reference>
<feature type="region of interest" description="Disordered" evidence="1">
    <location>
        <begin position="79"/>
        <end position="109"/>
    </location>
</feature>
<dbReference type="RefSeq" id="WP_064590031.1">
    <property type="nucleotide sequence ID" value="NZ_CP015852.1"/>
</dbReference>
<organism evidence="2 3">
    <name type="scientific">Pseudomonas koreensis</name>
    <dbReference type="NCBI Taxonomy" id="198620"/>
    <lineage>
        <taxon>Bacteria</taxon>
        <taxon>Pseudomonadati</taxon>
        <taxon>Pseudomonadota</taxon>
        <taxon>Gammaproteobacteria</taxon>
        <taxon>Pseudomonadales</taxon>
        <taxon>Pseudomonadaceae</taxon>
        <taxon>Pseudomonas</taxon>
    </lineage>
</organism>
<evidence type="ECO:0000313" key="2">
    <source>
        <dbReference type="EMBL" id="ANI00983.1"/>
    </source>
</evidence>
<sequence>MKAATAAAAQLAQMKTLLATKNTAANAQILRIQDRIDTLGYGIDAGEATEADEAEQSALLVNLKAWKTYKFSLGKVTSQATWPTAPTWPAEPPIPDIKASPMARATDES</sequence>
<dbReference type="AlphaFoldDB" id="A0AAC9C0T2"/>
<dbReference type="Proteomes" id="UP000078142">
    <property type="component" value="Chromosome"/>
</dbReference>
<evidence type="ECO:0000313" key="3">
    <source>
        <dbReference type="Proteomes" id="UP000078142"/>
    </source>
</evidence>
<proteinExistence type="predicted"/>
<dbReference type="GeneID" id="93492146"/>
<accession>A0AAC9C0T2</accession>
<protein>
    <submittedName>
        <fullName evidence="2">Phage tail protein</fullName>
    </submittedName>
</protein>